<reference evidence="4 5" key="1">
    <citation type="submission" date="2017-04" db="EMBL/GenBank/DDBJ databases">
        <authorList>
            <person name="Afonso C.L."/>
            <person name="Miller P.J."/>
            <person name="Scott M.A."/>
            <person name="Spackman E."/>
            <person name="Goraichik I."/>
            <person name="Dimitrov K.M."/>
            <person name="Suarez D.L."/>
            <person name="Swayne D.E."/>
        </authorList>
    </citation>
    <scope>NUCLEOTIDE SEQUENCE [LARGE SCALE GENOMIC DNA]</scope>
    <source>
        <strain evidence="4 5">USBA 355</strain>
    </source>
</reference>
<keyword evidence="1" id="KW-0500">Molybdenum</keyword>
<evidence type="ECO:0000313" key="5">
    <source>
        <dbReference type="Proteomes" id="UP000192917"/>
    </source>
</evidence>
<dbReference type="SMART" id="SM01008">
    <property type="entry name" value="Ald_Xan_dh_C"/>
    <property type="match status" value="1"/>
</dbReference>
<dbReference type="SUPFAM" id="SSF56003">
    <property type="entry name" value="Molybdenum cofactor-binding domain"/>
    <property type="match status" value="1"/>
</dbReference>
<dbReference type="Pfam" id="PF20256">
    <property type="entry name" value="MoCoBD_2"/>
    <property type="match status" value="1"/>
</dbReference>
<organism evidence="4 5">
    <name type="scientific">Tistlia consotensis USBA 355</name>
    <dbReference type="NCBI Taxonomy" id="560819"/>
    <lineage>
        <taxon>Bacteria</taxon>
        <taxon>Pseudomonadati</taxon>
        <taxon>Pseudomonadota</taxon>
        <taxon>Alphaproteobacteria</taxon>
        <taxon>Rhodospirillales</taxon>
        <taxon>Rhodovibrionaceae</taxon>
        <taxon>Tistlia</taxon>
    </lineage>
</organism>
<feature type="domain" description="Aldehyde oxidase/xanthine dehydrogenase a/b hammerhead" evidence="3">
    <location>
        <begin position="19"/>
        <end position="139"/>
    </location>
</feature>
<dbReference type="InterPro" id="IPR008274">
    <property type="entry name" value="AldOxase/xan_DH_MoCoBD1"/>
</dbReference>
<dbReference type="RefSeq" id="WP_085124358.1">
    <property type="nucleotide sequence ID" value="NZ_FWZX01000017.1"/>
</dbReference>
<accession>A0A1Y6C9K4</accession>
<evidence type="ECO:0000256" key="2">
    <source>
        <dbReference type="ARBA" id="ARBA00023002"/>
    </source>
</evidence>
<dbReference type="Gene3D" id="3.90.1170.50">
    <property type="entry name" value="Aldehyde oxidase/xanthine dehydrogenase, a/b hammerhead"/>
    <property type="match status" value="1"/>
</dbReference>
<keyword evidence="2" id="KW-0560">Oxidoreductase</keyword>
<dbReference type="Proteomes" id="UP000192917">
    <property type="component" value="Unassembled WGS sequence"/>
</dbReference>
<dbReference type="SUPFAM" id="SSF54665">
    <property type="entry name" value="CO dehydrogenase molybdoprotein N-domain-like"/>
    <property type="match status" value="1"/>
</dbReference>
<gene>
    <name evidence="4" type="ORF">SAMN05428998_117133</name>
</gene>
<dbReference type="Pfam" id="PF02738">
    <property type="entry name" value="MoCoBD_1"/>
    <property type="match status" value="1"/>
</dbReference>
<dbReference type="PANTHER" id="PTHR11908">
    <property type="entry name" value="XANTHINE DEHYDROGENASE"/>
    <property type="match status" value="1"/>
</dbReference>
<proteinExistence type="predicted"/>
<evidence type="ECO:0000256" key="1">
    <source>
        <dbReference type="ARBA" id="ARBA00022505"/>
    </source>
</evidence>
<keyword evidence="5" id="KW-1185">Reference proteome</keyword>
<protein>
    <submittedName>
        <fullName evidence="4">Carbon-monoxide dehydrogenase large subunit</fullName>
    </submittedName>
</protein>
<dbReference type="GO" id="GO:0016491">
    <property type="term" value="F:oxidoreductase activity"/>
    <property type="evidence" value="ECO:0007669"/>
    <property type="project" value="UniProtKB-KW"/>
</dbReference>
<sequence length="767" mass="79889">MKFGLGQSIRRVEDQRFLTGHGCYTDDLVLPGALVATLVRSPVAHGRLLGLEVGRARSMPGVAAVLTCADLERLGVGCLPIDIQPPNADGTPCFAPPRPLLAEGKVRYVGEPLALIVAETLAQALDAAETIEPEIEELPAVVDADAAMAPGAPALYDALPDNCMLRFEDGDAAAVEAAFDGAAHRVALEVVNNRVVVASMEPRNAIGEYDAETGRYTLTTTSQGAQMLRDSFVEAVLGVPKEQVRIVTPDVGGGFGMKAVPYPEQGLVLVAAKLTGRPVRWQESRSEAFLADTQGRDNLSSAELALDAEGRFLALKVHTRAAVGGALSAFGAYCPTLSAPPMAPGVYAIPAVHSRVELAFTNQTPIDAYRGAGRPEAAYLIERLVDEAARSLGFDAAELRRRNFVPKAAMPFTTATGIVYDSGDFVAVMETALARADWAGAAARKRAAAAAGRLRGIGLAYYIERTGAGPEEAAHLALGADGSLEVFVGTQSSGQGHETVFTQLLAERLGLAPERIRVRSGDTEHPLPMGGGTVGSRSMVHGGGALNQASDSLIAKARVAAADLLEAAEADLEFAAGAFTVVGTDRVVTLVEVAAKAGGLAATETFVHEPGTFPNGAHVCELEVDPETGTIEILRYTVVDDFGRVLNPALLAGQIHGGIAQGIGQAMLEHTAYDPESGQLLSGSFLDYAMPRADDLPDFEIATQDVPCATNALGVKGAGEAGAIGAPPALVNAALDALAPLGVTRLDMPLTPLRVWQAMRAAGDAAR</sequence>
<dbReference type="InterPro" id="IPR046867">
    <property type="entry name" value="AldOxase/xan_DH_MoCoBD2"/>
</dbReference>
<dbReference type="InterPro" id="IPR016208">
    <property type="entry name" value="Ald_Oxase/xanthine_DH-like"/>
</dbReference>
<dbReference type="STRING" id="560819.SAMN05428998_117133"/>
<dbReference type="EMBL" id="FWZX01000017">
    <property type="protein sequence ID" value="SMF49049.1"/>
    <property type="molecule type" value="Genomic_DNA"/>
</dbReference>
<dbReference type="Pfam" id="PF01315">
    <property type="entry name" value="Ald_Xan_dh_C"/>
    <property type="match status" value="1"/>
</dbReference>
<evidence type="ECO:0000313" key="4">
    <source>
        <dbReference type="EMBL" id="SMF49049.1"/>
    </source>
</evidence>
<dbReference type="Gene3D" id="3.30.365.10">
    <property type="entry name" value="Aldehyde oxidase/xanthine dehydrogenase, molybdopterin binding domain"/>
    <property type="match status" value="4"/>
</dbReference>
<dbReference type="PANTHER" id="PTHR11908:SF132">
    <property type="entry name" value="ALDEHYDE OXIDASE 1-RELATED"/>
    <property type="match status" value="1"/>
</dbReference>
<dbReference type="InterPro" id="IPR036856">
    <property type="entry name" value="Ald_Oxase/Xan_DH_a/b_sf"/>
</dbReference>
<evidence type="ECO:0000259" key="3">
    <source>
        <dbReference type="SMART" id="SM01008"/>
    </source>
</evidence>
<dbReference type="InterPro" id="IPR037165">
    <property type="entry name" value="AldOxase/xan_DH_Mopterin-bd_sf"/>
</dbReference>
<dbReference type="GO" id="GO:0005506">
    <property type="term" value="F:iron ion binding"/>
    <property type="evidence" value="ECO:0007669"/>
    <property type="project" value="InterPro"/>
</dbReference>
<dbReference type="AlphaFoldDB" id="A0A1Y6C9K4"/>
<name>A0A1Y6C9K4_9PROT</name>
<dbReference type="InterPro" id="IPR000674">
    <property type="entry name" value="Ald_Oxase/Xan_DH_a/b"/>
</dbReference>